<comment type="caution">
    <text evidence="8">The sequence shown here is derived from an EMBL/GenBank/DDBJ whole genome shotgun (WGS) entry which is preliminary data.</text>
</comment>
<accession>A0A151Z3Z3</accession>
<evidence type="ECO:0000256" key="2">
    <source>
        <dbReference type="ARBA" id="ARBA00010430"/>
    </source>
</evidence>
<proteinExistence type="inferred from homology"/>
<evidence type="ECO:0000256" key="6">
    <source>
        <dbReference type="ARBA" id="ARBA00023136"/>
    </source>
</evidence>
<dbReference type="Pfam" id="PF08285">
    <property type="entry name" value="DPM3"/>
    <property type="match status" value="1"/>
</dbReference>
<comment type="pathway">
    <text evidence="7">Protein modification; protein glycosylation.</text>
</comment>
<evidence type="ECO:0000313" key="8">
    <source>
        <dbReference type="EMBL" id="KYQ88679.1"/>
    </source>
</evidence>
<comment type="subunit">
    <text evidence="7">Component of the dolichol-phosphate mannose (DPM) synthase complex.</text>
</comment>
<keyword evidence="3 7" id="KW-0812">Transmembrane</keyword>
<evidence type="ECO:0000313" key="9">
    <source>
        <dbReference type="Proteomes" id="UP000076078"/>
    </source>
</evidence>
<dbReference type="UniPathway" id="UPA00378"/>
<name>A0A151Z3Z3_TIELA</name>
<evidence type="ECO:0000256" key="3">
    <source>
        <dbReference type="ARBA" id="ARBA00022692"/>
    </source>
</evidence>
<dbReference type="STRING" id="361077.A0A151Z3Z3"/>
<evidence type="ECO:0000256" key="4">
    <source>
        <dbReference type="ARBA" id="ARBA00022824"/>
    </source>
</evidence>
<feature type="transmembrane region" description="Helical" evidence="7">
    <location>
        <begin position="38"/>
        <end position="62"/>
    </location>
</feature>
<dbReference type="GO" id="GO:0006506">
    <property type="term" value="P:GPI anchor biosynthetic process"/>
    <property type="evidence" value="ECO:0007669"/>
    <property type="project" value="TreeGrafter"/>
</dbReference>
<dbReference type="InParanoid" id="A0A151Z3Z3"/>
<dbReference type="PANTHER" id="PTHR16433:SF0">
    <property type="entry name" value="DOLICHOL-PHOSPHATE MANNOSYLTRANSFERASE SUBUNIT 3"/>
    <property type="match status" value="1"/>
</dbReference>
<keyword evidence="9" id="KW-1185">Reference proteome</keyword>
<feature type="transmembrane region" description="Helical" evidence="7">
    <location>
        <begin position="7"/>
        <end position="26"/>
    </location>
</feature>
<keyword evidence="8" id="KW-0328">Glycosyltransferase</keyword>
<gene>
    <name evidence="8" type="ORF">DLAC_10861</name>
</gene>
<dbReference type="FunCoup" id="A0A151Z3Z3">
    <property type="interactions" value="23"/>
</dbReference>
<dbReference type="InterPro" id="IPR013174">
    <property type="entry name" value="DPM3"/>
</dbReference>
<comment type="function">
    <text evidence="7">Stabilizer subunit of the dolichol-phosphate mannose (DPM) synthase complex; tethers catalytic subunit to the ER.</text>
</comment>
<organism evidence="8 9">
    <name type="scientific">Tieghemostelium lacteum</name>
    <name type="common">Slime mold</name>
    <name type="synonym">Dictyostelium lacteum</name>
    <dbReference type="NCBI Taxonomy" id="361077"/>
    <lineage>
        <taxon>Eukaryota</taxon>
        <taxon>Amoebozoa</taxon>
        <taxon>Evosea</taxon>
        <taxon>Eumycetozoa</taxon>
        <taxon>Dictyostelia</taxon>
        <taxon>Dictyosteliales</taxon>
        <taxon>Raperosteliaceae</taxon>
        <taxon>Tieghemostelium</taxon>
    </lineage>
</organism>
<evidence type="ECO:0000256" key="7">
    <source>
        <dbReference type="RuleBase" id="RU365085"/>
    </source>
</evidence>
<dbReference type="OrthoDB" id="2014333at2759"/>
<keyword evidence="4 7" id="KW-0256">Endoplasmic reticulum</keyword>
<dbReference type="GO" id="GO:0016757">
    <property type="term" value="F:glycosyltransferase activity"/>
    <property type="evidence" value="ECO:0007669"/>
    <property type="project" value="UniProtKB-KW"/>
</dbReference>
<comment type="subcellular location">
    <subcellularLocation>
        <location evidence="1 7">Endoplasmic reticulum membrane</location>
        <topology evidence="1 7">Multi-pass membrane protein</topology>
    </subcellularLocation>
</comment>
<dbReference type="Proteomes" id="UP000076078">
    <property type="component" value="Unassembled WGS sequence"/>
</dbReference>
<dbReference type="PANTHER" id="PTHR16433">
    <property type="entry name" value="DOLICHOL-PHOSPHATE MANNOSYLTRANSFERASE SUBUNIT 3"/>
    <property type="match status" value="1"/>
</dbReference>
<reference evidence="8 9" key="1">
    <citation type="submission" date="2015-12" db="EMBL/GenBank/DDBJ databases">
        <title>Dictyostelia acquired genes for synthesis and detection of signals that induce cell-type specialization by lateral gene transfer from prokaryotes.</title>
        <authorList>
            <person name="Gloeckner G."/>
            <person name="Schaap P."/>
        </authorList>
    </citation>
    <scope>NUCLEOTIDE SEQUENCE [LARGE SCALE GENOMIC DNA]</scope>
    <source>
        <strain evidence="8 9">TK</strain>
    </source>
</reference>
<keyword evidence="8" id="KW-0808">Transferase</keyword>
<dbReference type="EMBL" id="LODT01000049">
    <property type="protein sequence ID" value="KYQ88679.1"/>
    <property type="molecule type" value="Genomic_DNA"/>
</dbReference>
<sequence length="93" mass="10634">MKRYQKIFSVFFILFSIWLSIVLEYVKLNLPATIESIIPFLPLYSIVAFGSYSLGSISYSLLIMGDCKDASESLLDEIREAREDLQSKGMKLK</sequence>
<dbReference type="AlphaFoldDB" id="A0A151Z3Z3"/>
<dbReference type="OMA" id="KLMQWLF"/>
<evidence type="ECO:0000256" key="1">
    <source>
        <dbReference type="ARBA" id="ARBA00004477"/>
    </source>
</evidence>
<comment type="similarity">
    <text evidence="2 7">Belongs to the DPM3 family.</text>
</comment>
<keyword evidence="5 7" id="KW-1133">Transmembrane helix</keyword>
<evidence type="ECO:0000256" key="5">
    <source>
        <dbReference type="ARBA" id="ARBA00022989"/>
    </source>
</evidence>
<dbReference type="GO" id="GO:0033185">
    <property type="term" value="C:dolichol-phosphate-mannose synthase complex"/>
    <property type="evidence" value="ECO:0007669"/>
    <property type="project" value="TreeGrafter"/>
</dbReference>
<dbReference type="GO" id="GO:0005789">
    <property type="term" value="C:endoplasmic reticulum membrane"/>
    <property type="evidence" value="ECO:0007669"/>
    <property type="project" value="UniProtKB-SubCell"/>
</dbReference>
<keyword evidence="6 7" id="KW-0472">Membrane</keyword>
<protein>
    <recommendedName>
        <fullName evidence="7">Dolichol-phosphate mannosyltransferase subunit 3</fullName>
    </recommendedName>
</protein>